<dbReference type="AlphaFoldDB" id="V9L2E0"/>
<dbReference type="GO" id="GO:0008083">
    <property type="term" value="F:growth factor activity"/>
    <property type="evidence" value="ECO:0007669"/>
    <property type="project" value="UniProtKB-KW"/>
</dbReference>
<dbReference type="PROSITE" id="PS01186">
    <property type="entry name" value="EGF_2"/>
    <property type="match status" value="1"/>
</dbReference>
<dbReference type="PRINTS" id="PR00009">
    <property type="entry name" value="EGFTGF"/>
</dbReference>
<keyword evidence="4 10" id="KW-1133">Transmembrane helix</keyword>
<proteinExistence type="evidence at transcript level"/>
<evidence type="ECO:0000259" key="11">
    <source>
        <dbReference type="PROSITE" id="PS50026"/>
    </source>
</evidence>
<keyword evidence="2 9" id="KW-0245">EGF-like domain</keyword>
<dbReference type="PANTHER" id="PTHR10740:SF10">
    <property type="entry name" value="EPIGEN"/>
    <property type="match status" value="1"/>
</dbReference>
<dbReference type="PANTHER" id="PTHR10740">
    <property type="entry name" value="TRANSFORMING GROWTH FACTOR ALPHA"/>
    <property type="match status" value="1"/>
</dbReference>
<dbReference type="GO" id="GO:0016020">
    <property type="term" value="C:membrane"/>
    <property type="evidence" value="ECO:0007669"/>
    <property type="project" value="UniProtKB-SubCell"/>
</dbReference>
<organism evidence="12">
    <name type="scientific">Callorhinchus milii</name>
    <name type="common">Ghost shark</name>
    <dbReference type="NCBI Taxonomy" id="7868"/>
    <lineage>
        <taxon>Eukaryota</taxon>
        <taxon>Metazoa</taxon>
        <taxon>Chordata</taxon>
        <taxon>Craniata</taxon>
        <taxon>Vertebrata</taxon>
        <taxon>Chondrichthyes</taxon>
        <taxon>Holocephali</taxon>
        <taxon>Chimaeriformes</taxon>
        <taxon>Callorhinchidae</taxon>
        <taxon>Callorhinchus</taxon>
    </lineage>
</organism>
<feature type="domain" description="EGF-like" evidence="11">
    <location>
        <begin position="66"/>
        <end position="110"/>
    </location>
</feature>
<dbReference type="SMART" id="SM00181">
    <property type="entry name" value="EGF"/>
    <property type="match status" value="1"/>
</dbReference>
<evidence type="ECO:0000256" key="9">
    <source>
        <dbReference type="PROSITE-ProRule" id="PRU00076"/>
    </source>
</evidence>
<keyword evidence="7 9" id="KW-1015">Disulfide bond</keyword>
<keyword evidence="8" id="KW-0325">Glycoprotein</keyword>
<dbReference type="GO" id="GO:0045840">
    <property type="term" value="P:positive regulation of mitotic nuclear division"/>
    <property type="evidence" value="ECO:0007669"/>
    <property type="project" value="TreeGrafter"/>
</dbReference>
<dbReference type="GO" id="GO:0005154">
    <property type="term" value="F:epidermal growth factor receptor binding"/>
    <property type="evidence" value="ECO:0007669"/>
    <property type="project" value="TreeGrafter"/>
</dbReference>
<comment type="subcellular location">
    <subcellularLocation>
        <location evidence="1">Membrane</location>
        <topology evidence="1">Single-pass type I membrane protein</topology>
    </subcellularLocation>
</comment>
<reference evidence="12" key="1">
    <citation type="journal article" date="2014" name="Nature">
        <title>Elephant shark genome provides unique insights into gnathostome evolution.</title>
        <authorList>
            <consortium name="International Elephant Shark Genome Sequencing Consortium"/>
            <person name="Venkatesh B."/>
            <person name="Lee A.P."/>
            <person name="Ravi V."/>
            <person name="Maurya A.K."/>
            <person name="Lian M.M."/>
            <person name="Swann J.B."/>
            <person name="Ohta Y."/>
            <person name="Flajnik M.F."/>
            <person name="Sutoh Y."/>
            <person name="Kasahara M."/>
            <person name="Hoon S."/>
            <person name="Gangu V."/>
            <person name="Roy S.W."/>
            <person name="Irimia M."/>
            <person name="Korzh V."/>
            <person name="Kondrychyn I."/>
            <person name="Lim Z.W."/>
            <person name="Tay B.H."/>
            <person name="Tohari S."/>
            <person name="Kong K.W."/>
            <person name="Ho S."/>
            <person name="Lorente-Galdos B."/>
            <person name="Quilez J."/>
            <person name="Marques-Bonet T."/>
            <person name="Raney B.J."/>
            <person name="Ingham P.W."/>
            <person name="Tay A."/>
            <person name="Hillier L.W."/>
            <person name="Minx P."/>
            <person name="Boehm T."/>
            <person name="Wilson R.K."/>
            <person name="Brenner S."/>
            <person name="Warren W.C."/>
        </authorList>
    </citation>
    <scope>NUCLEOTIDE SEQUENCE</scope>
    <source>
        <tissue evidence="12">Gills</tissue>
    </source>
</reference>
<name>V9L2E0_CALMI</name>
<sequence>MEYSAGKYIVIINAIIAMTNAGNILSKTAAPGLLSASDVLQNELESAAQNKPAQKEAQELPAVLLVQKPCHKDDKSYCMNGICTYQDDQDQSMKHRMCVCHAGYTGDRCQHMTLTSHTTEDSERYIAIVIGSGFLLIALAGVLFYFIHYRCQKSNATYNKCLREAQVCLCAPATLSMIDANDKGKEFY</sequence>
<evidence type="ECO:0000256" key="5">
    <source>
        <dbReference type="ARBA" id="ARBA00023030"/>
    </source>
</evidence>
<dbReference type="Gene3D" id="2.10.25.10">
    <property type="entry name" value="Laminin"/>
    <property type="match status" value="1"/>
</dbReference>
<evidence type="ECO:0000256" key="1">
    <source>
        <dbReference type="ARBA" id="ARBA00004479"/>
    </source>
</evidence>
<accession>V9L2E0</accession>
<comment type="caution">
    <text evidence="9">Lacks conserved residue(s) required for the propagation of feature annotation.</text>
</comment>
<evidence type="ECO:0000256" key="6">
    <source>
        <dbReference type="ARBA" id="ARBA00023136"/>
    </source>
</evidence>
<evidence type="ECO:0000256" key="10">
    <source>
        <dbReference type="SAM" id="Phobius"/>
    </source>
</evidence>
<dbReference type="InterPro" id="IPR000742">
    <property type="entry name" value="EGF"/>
</dbReference>
<evidence type="ECO:0000313" key="12">
    <source>
        <dbReference type="EMBL" id="AFP05938.1"/>
    </source>
</evidence>
<evidence type="ECO:0000256" key="2">
    <source>
        <dbReference type="ARBA" id="ARBA00022536"/>
    </source>
</evidence>
<feature type="disulfide bond" evidence="9">
    <location>
        <begin position="100"/>
        <end position="109"/>
    </location>
</feature>
<keyword evidence="3 10" id="KW-0812">Transmembrane</keyword>
<dbReference type="GO" id="GO:0007173">
    <property type="term" value="P:epidermal growth factor receptor signaling pathway"/>
    <property type="evidence" value="ECO:0007669"/>
    <property type="project" value="TreeGrafter"/>
</dbReference>
<dbReference type="SUPFAM" id="SSF57196">
    <property type="entry name" value="EGF/Laminin"/>
    <property type="match status" value="1"/>
</dbReference>
<dbReference type="EMBL" id="JW873421">
    <property type="protein sequence ID" value="AFP05938.1"/>
    <property type="molecule type" value="mRNA"/>
</dbReference>
<dbReference type="GO" id="GO:0005615">
    <property type="term" value="C:extracellular space"/>
    <property type="evidence" value="ECO:0007669"/>
    <property type="project" value="TreeGrafter"/>
</dbReference>
<protein>
    <submittedName>
        <fullName evidence="12">Epigen-like protein</fullName>
    </submittedName>
</protein>
<dbReference type="GO" id="GO:0008284">
    <property type="term" value="P:positive regulation of cell population proliferation"/>
    <property type="evidence" value="ECO:0007669"/>
    <property type="project" value="TreeGrafter"/>
</dbReference>
<evidence type="ECO:0000256" key="8">
    <source>
        <dbReference type="ARBA" id="ARBA00023180"/>
    </source>
</evidence>
<dbReference type="PROSITE" id="PS00022">
    <property type="entry name" value="EGF_1"/>
    <property type="match status" value="1"/>
</dbReference>
<feature type="transmembrane region" description="Helical" evidence="10">
    <location>
        <begin position="125"/>
        <end position="147"/>
    </location>
</feature>
<dbReference type="PROSITE" id="PS50026">
    <property type="entry name" value="EGF_3"/>
    <property type="match status" value="1"/>
</dbReference>
<evidence type="ECO:0000256" key="3">
    <source>
        <dbReference type="ARBA" id="ARBA00022692"/>
    </source>
</evidence>
<keyword evidence="5" id="KW-0339">Growth factor</keyword>
<evidence type="ECO:0000256" key="4">
    <source>
        <dbReference type="ARBA" id="ARBA00022989"/>
    </source>
</evidence>
<evidence type="ECO:0000256" key="7">
    <source>
        <dbReference type="ARBA" id="ARBA00023157"/>
    </source>
</evidence>
<keyword evidence="6 10" id="KW-0472">Membrane</keyword>